<dbReference type="AlphaFoldDB" id="A0ABD1I8K4"/>
<reference evidence="1 2" key="1">
    <citation type="submission" date="2024-06" db="EMBL/GenBank/DDBJ databases">
        <title>A chromosome level genome sequence of Diviner's sage (Salvia divinorum).</title>
        <authorList>
            <person name="Ford S.A."/>
            <person name="Ro D.-K."/>
            <person name="Ness R.W."/>
            <person name="Phillips M.A."/>
        </authorList>
    </citation>
    <scope>NUCLEOTIDE SEQUENCE [LARGE SCALE GENOMIC DNA]</scope>
    <source>
        <strain evidence="1">SAF-2024a</strain>
        <tissue evidence="1">Leaf</tissue>
    </source>
</reference>
<accession>A0ABD1I8K4</accession>
<comment type="caution">
    <text evidence="1">The sequence shown here is derived from an EMBL/GenBank/DDBJ whole genome shotgun (WGS) entry which is preliminary data.</text>
</comment>
<keyword evidence="2" id="KW-1185">Reference proteome</keyword>
<proteinExistence type="predicted"/>
<gene>
    <name evidence="1" type="ORF">AAHA92_07325</name>
</gene>
<organism evidence="1 2">
    <name type="scientific">Salvia divinorum</name>
    <name type="common">Maria pastora</name>
    <name type="synonym">Diviner's sage</name>
    <dbReference type="NCBI Taxonomy" id="28513"/>
    <lineage>
        <taxon>Eukaryota</taxon>
        <taxon>Viridiplantae</taxon>
        <taxon>Streptophyta</taxon>
        <taxon>Embryophyta</taxon>
        <taxon>Tracheophyta</taxon>
        <taxon>Spermatophyta</taxon>
        <taxon>Magnoliopsida</taxon>
        <taxon>eudicotyledons</taxon>
        <taxon>Gunneridae</taxon>
        <taxon>Pentapetalae</taxon>
        <taxon>asterids</taxon>
        <taxon>lamiids</taxon>
        <taxon>Lamiales</taxon>
        <taxon>Lamiaceae</taxon>
        <taxon>Nepetoideae</taxon>
        <taxon>Mentheae</taxon>
        <taxon>Salviinae</taxon>
        <taxon>Salvia</taxon>
        <taxon>Salvia subgen. Calosphace</taxon>
    </lineage>
</organism>
<evidence type="ECO:0000313" key="2">
    <source>
        <dbReference type="Proteomes" id="UP001567538"/>
    </source>
</evidence>
<sequence>MYGREAIELVKEFASVEHRQIFTFNNGLFAQVLSRM</sequence>
<name>A0ABD1I8K4_SALDI</name>
<evidence type="ECO:0000313" key="1">
    <source>
        <dbReference type="EMBL" id="KAL1565057.1"/>
    </source>
</evidence>
<dbReference type="Proteomes" id="UP001567538">
    <property type="component" value="Unassembled WGS sequence"/>
</dbReference>
<protein>
    <submittedName>
        <fullName evidence="1">DNA replication complex GINS protein PSF1-like isoform X1</fullName>
    </submittedName>
</protein>
<dbReference type="Gene3D" id="1.20.58.1030">
    <property type="match status" value="1"/>
</dbReference>
<dbReference type="EMBL" id="JBEAFC010000003">
    <property type="protein sequence ID" value="KAL1565057.1"/>
    <property type="molecule type" value="Genomic_DNA"/>
</dbReference>